<organism evidence="10 11">
    <name type="scientific">Candidatus Azambacteria bacterium GW2011_GWB1_42_17</name>
    <dbReference type="NCBI Taxonomy" id="1618615"/>
    <lineage>
        <taxon>Bacteria</taxon>
        <taxon>Candidatus Azamiibacteriota</taxon>
    </lineage>
</organism>
<evidence type="ECO:0000313" key="11">
    <source>
        <dbReference type="Proteomes" id="UP000033986"/>
    </source>
</evidence>
<feature type="domain" description="Prepilin type IV endopeptidase peptidase" evidence="8">
    <location>
        <begin position="130"/>
        <end position="257"/>
    </location>
</feature>
<feature type="transmembrane region" description="Helical" evidence="7">
    <location>
        <begin position="229"/>
        <end position="262"/>
    </location>
</feature>
<name>A0A0G0Z5H8_9BACT</name>
<evidence type="ECO:0000256" key="4">
    <source>
        <dbReference type="ARBA" id="ARBA00022692"/>
    </source>
</evidence>
<dbReference type="Pfam" id="PF01478">
    <property type="entry name" value="Peptidase_A24"/>
    <property type="match status" value="1"/>
</dbReference>
<keyword evidence="5 7" id="KW-1133">Transmembrane helix</keyword>
<gene>
    <name evidence="10" type="ORF">UV07_C0018G0012</name>
</gene>
<evidence type="ECO:0000256" key="1">
    <source>
        <dbReference type="ARBA" id="ARBA00004651"/>
    </source>
</evidence>
<evidence type="ECO:0000259" key="8">
    <source>
        <dbReference type="Pfam" id="PF01478"/>
    </source>
</evidence>
<feature type="transmembrane region" description="Helical" evidence="7">
    <location>
        <begin position="195"/>
        <end position="217"/>
    </location>
</feature>
<dbReference type="PANTHER" id="PTHR30487:SF0">
    <property type="entry name" value="PREPILIN LEADER PEPTIDASE_N-METHYLTRANSFERASE-RELATED"/>
    <property type="match status" value="1"/>
</dbReference>
<feature type="domain" description="Prepilin peptidase A24 N-terminal" evidence="9">
    <location>
        <begin position="14"/>
        <end position="97"/>
    </location>
</feature>
<feature type="transmembrane region" description="Helical" evidence="7">
    <location>
        <begin position="82"/>
        <end position="102"/>
    </location>
</feature>
<comment type="subcellular location">
    <subcellularLocation>
        <location evidence="1">Cell membrane</location>
        <topology evidence="1">Multi-pass membrane protein</topology>
    </subcellularLocation>
</comment>
<keyword evidence="6 7" id="KW-0472">Membrane</keyword>
<dbReference type="InterPro" id="IPR010627">
    <property type="entry name" value="Prepilin_pept_A24_N"/>
</dbReference>
<proteinExistence type="inferred from homology"/>
<dbReference type="AlphaFoldDB" id="A0A0G0Z5H8"/>
<evidence type="ECO:0000313" key="10">
    <source>
        <dbReference type="EMBL" id="KKS43957.1"/>
    </source>
</evidence>
<protein>
    <submittedName>
        <fullName evidence="10">Type 4 prepilin-like protein leader peptide-processing enzyme</fullName>
    </submittedName>
</protein>
<dbReference type="GO" id="GO:0004190">
    <property type="term" value="F:aspartic-type endopeptidase activity"/>
    <property type="evidence" value="ECO:0007669"/>
    <property type="project" value="InterPro"/>
</dbReference>
<feature type="transmembrane region" description="Helical" evidence="7">
    <location>
        <begin position="153"/>
        <end position="175"/>
    </location>
</feature>
<keyword evidence="4 7" id="KW-0812">Transmembrane</keyword>
<feature type="transmembrane region" description="Helical" evidence="7">
    <location>
        <begin position="122"/>
        <end position="141"/>
    </location>
</feature>
<dbReference type="Pfam" id="PF06750">
    <property type="entry name" value="A24_N_bact"/>
    <property type="match status" value="1"/>
</dbReference>
<dbReference type="PANTHER" id="PTHR30487">
    <property type="entry name" value="TYPE 4 PREPILIN-LIKE PROTEINS LEADER PEPTIDE-PROCESSING ENZYME"/>
    <property type="match status" value="1"/>
</dbReference>
<keyword evidence="3" id="KW-1003">Cell membrane</keyword>
<evidence type="ECO:0000256" key="5">
    <source>
        <dbReference type="ARBA" id="ARBA00022989"/>
    </source>
</evidence>
<evidence type="ECO:0000256" key="3">
    <source>
        <dbReference type="ARBA" id="ARBA00022475"/>
    </source>
</evidence>
<dbReference type="InterPro" id="IPR050882">
    <property type="entry name" value="Prepilin_peptidase/N-MTase"/>
</dbReference>
<sequence>MSAIDGLYYIALFIIGLAIGSFLNVVAFRYKSSRSVFYHKNLGGRSHCMQCGASLRWFEIIPVVSFIIQKGKCRSCGGKFSLQYPIVELLSGGILAGVPFYFSKFYGIMEPFSFSASLRSYYGFLILWILVFLTWLLISVIDNRHYLVPDGLNTTLAVLGVVIAAIKTLPSGWLLPFHDSFLRHYELIFSPTQTVWANHLLGALIGGLFFFILVAVSRGRGMGMGDVKLAVASGLVLGWPDIGLAIILAFILGGIWGALLLLGGKKTLHDKIPFAPIFIVGIALTVFLGFGIVHG</sequence>
<dbReference type="GO" id="GO:0006465">
    <property type="term" value="P:signal peptide processing"/>
    <property type="evidence" value="ECO:0007669"/>
    <property type="project" value="TreeGrafter"/>
</dbReference>
<comment type="caution">
    <text evidence="10">The sequence shown here is derived from an EMBL/GenBank/DDBJ whole genome shotgun (WGS) entry which is preliminary data.</text>
</comment>
<dbReference type="Gene3D" id="1.20.120.1220">
    <property type="match status" value="1"/>
</dbReference>
<feature type="non-terminal residue" evidence="10">
    <location>
        <position position="295"/>
    </location>
</feature>
<feature type="transmembrane region" description="Helical" evidence="7">
    <location>
        <begin position="274"/>
        <end position="293"/>
    </location>
</feature>
<evidence type="ECO:0000256" key="7">
    <source>
        <dbReference type="SAM" id="Phobius"/>
    </source>
</evidence>
<reference evidence="10 11" key="1">
    <citation type="journal article" date="2015" name="Nature">
        <title>rRNA introns, odd ribosomes, and small enigmatic genomes across a large radiation of phyla.</title>
        <authorList>
            <person name="Brown C.T."/>
            <person name="Hug L.A."/>
            <person name="Thomas B.C."/>
            <person name="Sharon I."/>
            <person name="Castelle C.J."/>
            <person name="Singh A."/>
            <person name="Wilkins M.J."/>
            <person name="Williams K.H."/>
            <person name="Banfield J.F."/>
        </authorList>
    </citation>
    <scope>NUCLEOTIDE SEQUENCE [LARGE SCALE GENOMIC DNA]</scope>
</reference>
<dbReference type="GO" id="GO:0005886">
    <property type="term" value="C:plasma membrane"/>
    <property type="evidence" value="ECO:0007669"/>
    <property type="project" value="UniProtKB-SubCell"/>
</dbReference>
<accession>A0A0G0Z5H8</accession>
<dbReference type="InterPro" id="IPR000045">
    <property type="entry name" value="Prepilin_IV_endopep_pep"/>
</dbReference>
<evidence type="ECO:0000259" key="9">
    <source>
        <dbReference type="Pfam" id="PF06750"/>
    </source>
</evidence>
<feature type="transmembrane region" description="Helical" evidence="7">
    <location>
        <begin position="6"/>
        <end position="30"/>
    </location>
</feature>
<dbReference type="EMBL" id="LCDB01000018">
    <property type="protein sequence ID" value="KKS43957.1"/>
    <property type="molecule type" value="Genomic_DNA"/>
</dbReference>
<dbReference type="Proteomes" id="UP000033986">
    <property type="component" value="Unassembled WGS sequence"/>
</dbReference>
<evidence type="ECO:0000256" key="6">
    <source>
        <dbReference type="ARBA" id="ARBA00023136"/>
    </source>
</evidence>
<evidence type="ECO:0000256" key="2">
    <source>
        <dbReference type="ARBA" id="ARBA00005801"/>
    </source>
</evidence>
<comment type="similarity">
    <text evidence="2">Belongs to the peptidase A24 family.</text>
</comment>